<evidence type="ECO:0000256" key="2">
    <source>
        <dbReference type="ARBA" id="ARBA00009965"/>
    </source>
</evidence>
<dbReference type="Proteomes" id="UP001141806">
    <property type="component" value="Unassembled WGS sequence"/>
</dbReference>
<dbReference type="GO" id="GO:0034755">
    <property type="term" value="P:iron ion transmembrane transport"/>
    <property type="evidence" value="ECO:0007669"/>
    <property type="project" value="TreeGrafter"/>
</dbReference>
<evidence type="ECO:0000313" key="8">
    <source>
        <dbReference type="Proteomes" id="UP001141806"/>
    </source>
</evidence>
<reference evidence="7" key="1">
    <citation type="journal article" date="2023" name="Plant J.">
        <title>The genome of the king protea, Protea cynaroides.</title>
        <authorList>
            <person name="Chang J."/>
            <person name="Duong T.A."/>
            <person name="Schoeman C."/>
            <person name="Ma X."/>
            <person name="Roodt D."/>
            <person name="Barker N."/>
            <person name="Li Z."/>
            <person name="Van de Peer Y."/>
            <person name="Mizrachi E."/>
        </authorList>
    </citation>
    <scope>NUCLEOTIDE SEQUENCE</scope>
    <source>
        <tissue evidence="7">Young leaves</tissue>
    </source>
</reference>
<comment type="caution">
    <text evidence="7">The sequence shown here is derived from an EMBL/GenBank/DDBJ whole genome shotgun (WGS) entry which is preliminary data.</text>
</comment>
<dbReference type="EMBL" id="JAMYWD010000007">
    <property type="protein sequence ID" value="KAJ4966936.1"/>
    <property type="molecule type" value="Genomic_DNA"/>
</dbReference>
<evidence type="ECO:0000256" key="5">
    <source>
        <dbReference type="ARBA" id="ARBA00023136"/>
    </source>
</evidence>
<feature type="transmembrane region" description="Helical" evidence="6">
    <location>
        <begin position="246"/>
        <end position="265"/>
    </location>
</feature>
<proteinExistence type="inferred from homology"/>
<feature type="transmembrane region" description="Helical" evidence="6">
    <location>
        <begin position="405"/>
        <end position="431"/>
    </location>
</feature>
<organism evidence="7 8">
    <name type="scientific">Protea cynaroides</name>
    <dbReference type="NCBI Taxonomy" id="273540"/>
    <lineage>
        <taxon>Eukaryota</taxon>
        <taxon>Viridiplantae</taxon>
        <taxon>Streptophyta</taxon>
        <taxon>Embryophyta</taxon>
        <taxon>Tracheophyta</taxon>
        <taxon>Spermatophyta</taxon>
        <taxon>Magnoliopsida</taxon>
        <taxon>Proteales</taxon>
        <taxon>Proteaceae</taxon>
        <taxon>Protea</taxon>
    </lineage>
</organism>
<evidence type="ECO:0000256" key="1">
    <source>
        <dbReference type="ARBA" id="ARBA00004141"/>
    </source>
</evidence>
<feature type="transmembrane region" description="Helical" evidence="6">
    <location>
        <begin position="365"/>
        <end position="385"/>
    </location>
</feature>
<dbReference type="Pfam" id="PF01566">
    <property type="entry name" value="Nramp"/>
    <property type="match status" value="1"/>
</dbReference>
<sequence length="487" mass="52079">MAFVQIQETPTWKKLLGYVGPGFLVSVAYLDPGNLETDLQAGADHKYELLWIVLIGLIFALIIQSRSANLGVVTGKHLSEHCRAEYPEKVNCCLWILAEISIVAADIPEVIGTAFALNILLNAPIWAGVLLAGLNTLLLLALQKYGIRKLEMAIGVLLMVVGTCFLGVMVHAKPAAGEIAIGMFVPRLEGKATLDAVALLGALIMPTCTRIDELNSKLVCSLTQLVFFGILSQNACKYFLIESGLALFLAFLINVAVVSVSGSVCSKPDLSVHTKAHCKNITLDSAAFLLKNALGDWSSKVYAVSLLASGQSATVTGTYAGHYVMEGFLDLKMKLWIRNLLTRCIAIVPSLIASIVGGSSGAGRLIITASIILSFGLPFALIPLLRFTSSKTKMGHHTSSLMVTLISWLLGVCLIGINQYFLGVSVMGWMASNHMSKARSIHLHSGSDFPFNDGLHGNAGLLDIKKGADCSGRVPALGDMHSWDNGN</sequence>
<dbReference type="NCBIfam" id="TIGR01197">
    <property type="entry name" value="nramp"/>
    <property type="match status" value="1"/>
</dbReference>
<protein>
    <submittedName>
        <fullName evidence="7">Uncharacterized protein</fullName>
    </submittedName>
</protein>
<keyword evidence="4 6" id="KW-1133">Transmembrane helix</keyword>
<comment type="subcellular location">
    <subcellularLocation>
        <location evidence="1">Membrane</location>
        <topology evidence="1">Multi-pass membrane protein</topology>
    </subcellularLocation>
</comment>
<feature type="transmembrane region" description="Helical" evidence="6">
    <location>
        <begin position="340"/>
        <end position="359"/>
    </location>
</feature>
<feature type="transmembrane region" description="Helical" evidence="6">
    <location>
        <begin position="154"/>
        <end position="172"/>
    </location>
</feature>
<dbReference type="GO" id="GO:0015086">
    <property type="term" value="F:cadmium ion transmembrane transporter activity"/>
    <property type="evidence" value="ECO:0007669"/>
    <property type="project" value="TreeGrafter"/>
</dbReference>
<name>A0A9Q0KAR5_9MAGN</name>
<dbReference type="OrthoDB" id="409173at2759"/>
<feature type="transmembrane region" description="Helical" evidence="6">
    <location>
        <begin position="50"/>
        <end position="73"/>
    </location>
</feature>
<evidence type="ECO:0000256" key="6">
    <source>
        <dbReference type="SAM" id="Phobius"/>
    </source>
</evidence>
<dbReference type="AlphaFoldDB" id="A0A9Q0KAR5"/>
<dbReference type="GO" id="GO:0005886">
    <property type="term" value="C:plasma membrane"/>
    <property type="evidence" value="ECO:0007669"/>
    <property type="project" value="TreeGrafter"/>
</dbReference>
<dbReference type="PANTHER" id="PTHR11706">
    <property type="entry name" value="SOLUTE CARRIER PROTEIN FAMILY 11 MEMBER"/>
    <property type="match status" value="1"/>
</dbReference>
<evidence type="ECO:0000313" key="7">
    <source>
        <dbReference type="EMBL" id="KAJ4966936.1"/>
    </source>
</evidence>
<dbReference type="NCBIfam" id="NF037982">
    <property type="entry name" value="Nramp_1"/>
    <property type="match status" value="1"/>
</dbReference>
<evidence type="ECO:0000256" key="3">
    <source>
        <dbReference type="ARBA" id="ARBA00022692"/>
    </source>
</evidence>
<feature type="transmembrane region" description="Helical" evidence="6">
    <location>
        <begin position="123"/>
        <end position="142"/>
    </location>
</feature>
<keyword evidence="5 6" id="KW-0472">Membrane</keyword>
<dbReference type="PRINTS" id="PR00447">
    <property type="entry name" value="NATRESASSCMP"/>
</dbReference>
<evidence type="ECO:0000256" key="4">
    <source>
        <dbReference type="ARBA" id="ARBA00022989"/>
    </source>
</evidence>
<dbReference type="GO" id="GO:0005384">
    <property type="term" value="F:manganese ion transmembrane transporter activity"/>
    <property type="evidence" value="ECO:0007669"/>
    <property type="project" value="TreeGrafter"/>
</dbReference>
<dbReference type="PANTHER" id="PTHR11706:SF99">
    <property type="entry name" value="METAL TRANSPORTER NRAMP5-LIKE"/>
    <property type="match status" value="1"/>
</dbReference>
<comment type="similarity">
    <text evidence="2">Belongs to the NRAMP (TC 2.A.55) family.</text>
</comment>
<keyword evidence="8" id="KW-1185">Reference proteome</keyword>
<accession>A0A9Q0KAR5</accession>
<keyword evidence="3 6" id="KW-0812">Transmembrane</keyword>
<gene>
    <name evidence="7" type="ORF">NE237_018785</name>
</gene>
<dbReference type="InterPro" id="IPR001046">
    <property type="entry name" value="NRAMP_fam"/>
</dbReference>